<dbReference type="InterPro" id="IPR040756">
    <property type="entry name" value="Peptidase_M61_N"/>
</dbReference>
<evidence type="ECO:0000259" key="1">
    <source>
        <dbReference type="PROSITE" id="PS50106"/>
    </source>
</evidence>
<dbReference type="PIRSF" id="PIRSF016493">
    <property type="entry name" value="Glycyl_aminpptds"/>
    <property type="match status" value="1"/>
</dbReference>
<protein>
    <submittedName>
        <fullName evidence="2">Peptidase M61</fullName>
    </submittedName>
</protein>
<dbReference type="RefSeq" id="WP_346742508.1">
    <property type="nucleotide sequence ID" value="NZ_JANWOI010000003.1"/>
</dbReference>
<dbReference type="AlphaFoldDB" id="A0A9X3TXP4"/>
<feature type="domain" description="PDZ" evidence="1">
    <location>
        <begin position="508"/>
        <end position="589"/>
    </location>
</feature>
<evidence type="ECO:0000313" key="2">
    <source>
        <dbReference type="EMBL" id="MDA5193896.1"/>
    </source>
</evidence>
<dbReference type="InterPro" id="IPR027268">
    <property type="entry name" value="Peptidase_M4/M1_CTD_sf"/>
</dbReference>
<dbReference type="SUPFAM" id="SSF50156">
    <property type="entry name" value="PDZ domain-like"/>
    <property type="match status" value="1"/>
</dbReference>
<dbReference type="InterPro" id="IPR036034">
    <property type="entry name" value="PDZ_sf"/>
</dbReference>
<gene>
    <name evidence="2" type="ORF">NYP16_08030</name>
</gene>
<accession>A0A9X3TXP4</accession>
<dbReference type="Proteomes" id="UP001141619">
    <property type="component" value="Unassembled WGS sequence"/>
</dbReference>
<dbReference type="Gene3D" id="1.10.390.10">
    <property type="entry name" value="Neutral Protease Domain 2"/>
    <property type="match status" value="1"/>
</dbReference>
<keyword evidence="3" id="KW-1185">Reference proteome</keyword>
<dbReference type="PROSITE" id="PS50106">
    <property type="entry name" value="PDZ"/>
    <property type="match status" value="1"/>
</dbReference>
<dbReference type="InterPro" id="IPR024191">
    <property type="entry name" value="Peptidase_M61"/>
</dbReference>
<name>A0A9X3TXP4_9PROT</name>
<dbReference type="Gene3D" id="2.30.42.10">
    <property type="match status" value="1"/>
</dbReference>
<dbReference type="InterPro" id="IPR007963">
    <property type="entry name" value="Peptidase_M61_catalytic"/>
</dbReference>
<reference evidence="2" key="2">
    <citation type="journal article" date="2023" name="Syst. Appl. Microbiol.">
        <title>Govania unica gen. nov., sp. nov., a rare biosphere bacterium that represents a novel family in the class Alphaproteobacteria.</title>
        <authorList>
            <person name="Vandamme P."/>
            <person name="Peeters C."/>
            <person name="Hettiarachchi A."/>
            <person name="Cnockaert M."/>
            <person name="Carlier A."/>
        </authorList>
    </citation>
    <scope>NUCLEOTIDE SEQUENCE</scope>
    <source>
        <strain evidence="2">LMG 31809</strain>
    </source>
</reference>
<organism evidence="2 3">
    <name type="scientific">Govanella unica</name>
    <dbReference type="NCBI Taxonomy" id="2975056"/>
    <lineage>
        <taxon>Bacteria</taxon>
        <taxon>Pseudomonadati</taxon>
        <taxon>Pseudomonadota</taxon>
        <taxon>Alphaproteobacteria</taxon>
        <taxon>Emcibacterales</taxon>
        <taxon>Govanellaceae</taxon>
        <taxon>Govanella</taxon>
    </lineage>
</organism>
<dbReference type="Pfam" id="PF17899">
    <property type="entry name" value="Peptidase_M61_N"/>
    <property type="match status" value="1"/>
</dbReference>
<reference evidence="2" key="1">
    <citation type="submission" date="2022-08" db="EMBL/GenBank/DDBJ databases">
        <authorList>
            <person name="Vandamme P."/>
            <person name="Hettiarachchi A."/>
            <person name="Peeters C."/>
            <person name="Cnockaert M."/>
            <person name="Carlier A."/>
        </authorList>
    </citation>
    <scope>NUCLEOTIDE SEQUENCE</scope>
    <source>
        <strain evidence="2">LMG 31809</strain>
    </source>
</reference>
<dbReference type="Gene3D" id="2.60.40.3650">
    <property type="match status" value="1"/>
</dbReference>
<evidence type="ECO:0000313" key="3">
    <source>
        <dbReference type="Proteomes" id="UP001141619"/>
    </source>
</evidence>
<dbReference type="EMBL" id="JANWOI010000003">
    <property type="protein sequence ID" value="MDA5193896.1"/>
    <property type="molecule type" value="Genomic_DNA"/>
</dbReference>
<dbReference type="InterPro" id="IPR001478">
    <property type="entry name" value="PDZ"/>
</dbReference>
<dbReference type="Pfam" id="PF05299">
    <property type="entry name" value="Peptidase_M61"/>
    <property type="match status" value="1"/>
</dbReference>
<proteinExistence type="predicted"/>
<comment type="caution">
    <text evidence="2">The sequence shown here is derived from an EMBL/GenBank/DDBJ whole genome shotgun (WGS) entry which is preliminary data.</text>
</comment>
<sequence>MHNLALADPQPQALPAAIAPAEDRAYPGTLRLEVDATDTDRGIFRVRQTIPVDRAGAFTLLYPKWLPGHHSPSGPVDKLAGLVIKANGTRLDWTRDTVDVYAFHVTVPEGVSTLDLEYQFLSPRGSGQGRKVMTPDMLNLQWNTVALYPAGYFARGIPVEAHVKFPAGWQFATALDRASSKGDVVSFKPVSFEKLIDSPIFAGRYFKSIDLDPQSTTKVRLNIVADRPEFLAASDQQIAYHRAMVTQAYKLFKSQPYDHYDFLFALSNELSGIGLEHHQSSENGVEATFFTEWDKSASTREILPHEFTHAWNGKFRRGADLWTPTFNEPMRDSLLWVYEGQTQYWGAVLNARSGLISKDQALQSLALIAATYDHQLGRVWRTLEDTTNDPIIANRNSMPWSNWQRREDYYNEGLLIWLDADTLIREMSNGKRSLDDFASSFFGIPRDGQTVITYVFDDVVAALNKVQPYDWATFLKARVEAINPKAPLDGLKRGGYQLVYGATPSAYLVNVEAQRKYTDLRFSLGLTIAKSGAINSVMWDSAAFNAGLTVGLKIIAVNGRAYDPDQLKTAITAAKNSKAAIDLLIQDEDRYRTVKLSYFDGLRYPQLQRVDGTPARLDEILAARK</sequence>